<keyword evidence="4" id="KW-1185">Reference proteome</keyword>
<protein>
    <submittedName>
        <fullName evidence="3">Uncharacterized protein</fullName>
    </submittedName>
</protein>
<feature type="transmembrane region" description="Helical" evidence="2">
    <location>
        <begin position="113"/>
        <end position="132"/>
    </location>
</feature>
<evidence type="ECO:0000313" key="4">
    <source>
        <dbReference type="Proteomes" id="UP000609874"/>
    </source>
</evidence>
<organism evidence="3 4">
    <name type="scientific">Arthrobacter gallicola</name>
    <dbReference type="NCBI Taxonomy" id="2762225"/>
    <lineage>
        <taxon>Bacteria</taxon>
        <taxon>Bacillati</taxon>
        <taxon>Actinomycetota</taxon>
        <taxon>Actinomycetes</taxon>
        <taxon>Micrococcales</taxon>
        <taxon>Micrococcaceae</taxon>
        <taxon>Arthrobacter</taxon>
    </lineage>
</organism>
<dbReference type="EMBL" id="JACSQD010000002">
    <property type="protein sequence ID" value="MBD7994905.1"/>
    <property type="molecule type" value="Genomic_DNA"/>
</dbReference>
<keyword evidence="2" id="KW-0472">Membrane</keyword>
<sequence length="144" mass="16327">MTSRRSDFDPRYDEAYQRGGNAGDFRDAAPQAPQVIEISDVPQHQAGATPQAWADLEFRQRRYRRIVWALAGGLLALGLFGLFADLVFPPDPAYMQSNNYGYMTEHWSTRLRYAAPNLINLGVLAAIVQLVLEQLQIFRLRTGR</sequence>
<gene>
    <name evidence="3" type="ORF">H9639_06295</name>
</gene>
<dbReference type="Proteomes" id="UP000609874">
    <property type="component" value="Unassembled WGS sequence"/>
</dbReference>
<dbReference type="RefSeq" id="WP_191807253.1">
    <property type="nucleotide sequence ID" value="NZ_JACSQD010000002.1"/>
</dbReference>
<keyword evidence="2" id="KW-0812">Transmembrane</keyword>
<reference evidence="3 4" key="1">
    <citation type="submission" date="2020-08" db="EMBL/GenBank/DDBJ databases">
        <title>A Genomic Blueprint of the Chicken Gut Microbiome.</title>
        <authorList>
            <person name="Gilroy R."/>
            <person name="Ravi A."/>
            <person name="Getino M."/>
            <person name="Pursley I."/>
            <person name="Horton D.L."/>
            <person name="Alikhan N.-F."/>
            <person name="Baker D."/>
            <person name="Gharbi K."/>
            <person name="Hall N."/>
            <person name="Watson M."/>
            <person name="Adriaenssens E.M."/>
            <person name="Foster-Nyarko E."/>
            <person name="Jarju S."/>
            <person name="Secka A."/>
            <person name="Antonio M."/>
            <person name="Oren A."/>
            <person name="Chaudhuri R."/>
            <person name="La Ragione R.M."/>
            <person name="Hildebrand F."/>
            <person name="Pallen M.J."/>
        </authorList>
    </citation>
    <scope>NUCLEOTIDE SEQUENCE [LARGE SCALE GENOMIC DNA]</scope>
    <source>
        <strain evidence="3 4">Sa2CUA1</strain>
    </source>
</reference>
<evidence type="ECO:0000256" key="1">
    <source>
        <dbReference type="SAM" id="MobiDB-lite"/>
    </source>
</evidence>
<keyword evidence="2" id="KW-1133">Transmembrane helix</keyword>
<evidence type="ECO:0000256" key="2">
    <source>
        <dbReference type="SAM" id="Phobius"/>
    </source>
</evidence>
<feature type="compositionally biased region" description="Basic and acidic residues" evidence="1">
    <location>
        <begin position="1"/>
        <end position="16"/>
    </location>
</feature>
<evidence type="ECO:0000313" key="3">
    <source>
        <dbReference type="EMBL" id="MBD7994905.1"/>
    </source>
</evidence>
<feature type="transmembrane region" description="Helical" evidence="2">
    <location>
        <begin position="66"/>
        <end position="88"/>
    </location>
</feature>
<comment type="caution">
    <text evidence="3">The sequence shown here is derived from an EMBL/GenBank/DDBJ whole genome shotgun (WGS) entry which is preliminary data.</text>
</comment>
<accession>A0ABR8URD3</accession>
<name>A0ABR8URD3_9MICC</name>
<feature type="region of interest" description="Disordered" evidence="1">
    <location>
        <begin position="1"/>
        <end position="27"/>
    </location>
</feature>
<proteinExistence type="predicted"/>